<dbReference type="EMBL" id="JAACXV010000387">
    <property type="protein sequence ID" value="KAF7278785.1"/>
    <property type="molecule type" value="Genomic_DNA"/>
</dbReference>
<name>A0A834IJ09_RHYFE</name>
<dbReference type="Proteomes" id="UP000625711">
    <property type="component" value="Unassembled WGS sequence"/>
</dbReference>
<sequence>MERLIRMEWAAIRERRARENKITSSPIDHSEVIMTKNARGVIGLRVQEMGGGIFRAPPKTNWPINRQITARYERANITPLEL</sequence>
<dbReference type="AlphaFoldDB" id="A0A834IJ09"/>
<evidence type="ECO:0000313" key="2">
    <source>
        <dbReference type="Proteomes" id="UP000625711"/>
    </source>
</evidence>
<accession>A0A834IJ09</accession>
<protein>
    <submittedName>
        <fullName evidence="1">Uncharacterized protein</fullName>
    </submittedName>
</protein>
<keyword evidence="2" id="KW-1185">Reference proteome</keyword>
<proteinExistence type="predicted"/>
<organism evidence="1 2">
    <name type="scientific">Rhynchophorus ferrugineus</name>
    <name type="common">Red palm weevil</name>
    <name type="synonym">Curculio ferrugineus</name>
    <dbReference type="NCBI Taxonomy" id="354439"/>
    <lineage>
        <taxon>Eukaryota</taxon>
        <taxon>Metazoa</taxon>
        <taxon>Ecdysozoa</taxon>
        <taxon>Arthropoda</taxon>
        <taxon>Hexapoda</taxon>
        <taxon>Insecta</taxon>
        <taxon>Pterygota</taxon>
        <taxon>Neoptera</taxon>
        <taxon>Endopterygota</taxon>
        <taxon>Coleoptera</taxon>
        <taxon>Polyphaga</taxon>
        <taxon>Cucujiformia</taxon>
        <taxon>Curculionidae</taxon>
        <taxon>Dryophthorinae</taxon>
        <taxon>Rhynchophorus</taxon>
    </lineage>
</organism>
<evidence type="ECO:0000313" key="1">
    <source>
        <dbReference type="EMBL" id="KAF7278785.1"/>
    </source>
</evidence>
<reference evidence="1" key="1">
    <citation type="submission" date="2020-08" db="EMBL/GenBank/DDBJ databases">
        <title>Genome sequencing and assembly of the red palm weevil Rhynchophorus ferrugineus.</title>
        <authorList>
            <person name="Dias G.B."/>
            <person name="Bergman C.M."/>
            <person name="Manee M."/>
        </authorList>
    </citation>
    <scope>NUCLEOTIDE SEQUENCE</scope>
    <source>
        <strain evidence="1">AA-2017</strain>
        <tissue evidence="1">Whole larva</tissue>
    </source>
</reference>
<gene>
    <name evidence="1" type="ORF">GWI33_007965</name>
</gene>
<comment type="caution">
    <text evidence="1">The sequence shown here is derived from an EMBL/GenBank/DDBJ whole genome shotgun (WGS) entry which is preliminary data.</text>
</comment>